<comment type="caution">
    <text evidence="1">The sequence shown here is derived from an EMBL/GenBank/DDBJ whole genome shotgun (WGS) entry which is preliminary data.</text>
</comment>
<evidence type="ECO:0000313" key="1">
    <source>
        <dbReference type="EMBL" id="PWJ43028.1"/>
    </source>
</evidence>
<gene>
    <name evidence="1" type="ORF">BC781_102575</name>
</gene>
<dbReference type="EMBL" id="QGDO01000002">
    <property type="protein sequence ID" value="PWJ43028.1"/>
    <property type="molecule type" value="Genomic_DNA"/>
</dbReference>
<name>A0A315ZDX6_SEDFL</name>
<proteinExistence type="predicted"/>
<dbReference type="AlphaFoldDB" id="A0A315ZDX6"/>
<organism evidence="1 2">
    <name type="scientific">Sediminitomix flava</name>
    <dbReference type="NCBI Taxonomy" id="379075"/>
    <lineage>
        <taxon>Bacteria</taxon>
        <taxon>Pseudomonadati</taxon>
        <taxon>Bacteroidota</taxon>
        <taxon>Cytophagia</taxon>
        <taxon>Cytophagales</taxon>
        <taxon>Flammeovirgaceae</taxon>
        <taxon>Sediminitomix</taxon>
    </lineage>
</organism>
<evidence type="ECO:0000313" key="2">
    <source>
        <dbReference type="Proteomes" id="UP000245535"/>
    </source>
</evidence>
<keyword evidence="2" id="KW-1185">Reference proteome</keyword>
<accession>A0A315ZDX6</accession>
<reference evidence="1 2" key="1">
    <citation type="submission" date="2018-03" db="EMBL/GenBank/DDBJ databases">
        <title>Genomic Encyclopedia of Archaeal and Bacterial Type Strains, Phase II (KMG-II): from individual species to whole genera.</title>
        <authorList>
            <person name="Goeker M."/>
        </authorList>
    </citation>
    <scope>NUCLEOTIDE SEQUENCE [LARGE SCALE GENOMIC DNA]</scope>
    <source>
        <strain evidence="1 2">DSM 28229</strain>
    </source>
</reference>
<sequence length="38" mass="4636">MLDLNIVTFFVMENVGKQLEKSGCFFYFFFYKQNRFAL</sequence>
<protein>
    <submittedName>
        <fullName evidence="1">Uncharacterized protein</fullName>
    </submittedName>
</protein>
<dbReference type="Proteomes" id="UP000245535">
    <property type="component" value="Unassembled WGS sequence"/>
</dbReference>